<dbReference type="SUPFAM" id="SSF51182">
    <property type="entry name" value="RmlC-like cupins"/>
    <property type="match status" value="1"/>
</dbReference>
<evidence type="ECO:0000313" key="6">
    <source>
        <dbReference type="Proteomes" id="UP001253545"/>
    </source>
</evidence>
<dbReference type="Proteomes" id="UP001253545">
    <property type="component" value="Unassembled WGS sequence"/>
</dbReference>
<keyword evidence="1" id="KW-0805">Transcription regulation</keyword>
<dbReference type="InterPro" id="IPR018060">
    <property type="entry name" value="HTH_AraC"/>
</dbReference>
<evidence type="ECO:0000313" key="5">
    <source>
        <dbReference type="EMBL" id="MDT0593720.1"/>
    </source>
</evidence>
<dbReference type="PANTHER" id="PTHR46796">
    <property type="entry name" value="HTH-TYPE TRANSCRIPTIONAL ACTIVATOR RHAS-RELATED"/>
    <property type="match status" value="1"/>
</dbReference>
<dbReference type="Pfam" id="PF12833">
    <property type="entry name" value="HTH_18"/>
    <property type="match status" value="1"/>
</dbReference>
<reference evidence="5 6" key="1">
    <citation type="submission" date="2023-09" db="EMBL/GenBank/DDBJ databases">
        <authorList>
            <person name="Rey-Velasco X."/>
        </authorList>
    </citation>
    <scope>NUCLEOTIDE SEQUENCE [LARGE SCALE GENOMIC DNA]</scope>
    <source>
        <strain evidence="5 6">P117</strain>
    </source>
</reference>
<gene>
    <name evidence="5" type="ORF">RM552_02535</name>
</gene>
<dbReference type="Pfam" id="PF12852">
    <property type="entry name" value="Cupin_6"/>
    <property type="match status" value="1"/>
</dbReference>
<feature type="domain" description="HTH araC/xylS-type" evidence="4">
    <location>
        <begin position="219"/>
        <end position="317"/>
    </location>
</feature>
<evidence type="ECO:0000256" key="2">
    <source>
        <dbReference type="ARBA" id="ARBA00023125"/>
    </source>
</evidence>
<organism evidence="5 6">
    <name type="scientific">Glaciecola petra</name>
    <dbReference type="NCBI Taxonomy" id="3075602"/>
    <lineage>
        <taxon>Bacteria</taxon>
        <taxon>Pseudomonadati</taxon>
        <taxon>Pseudomonadota</taxon>
        <taxon>Gammaproteobacteria</taxon>
        <taxon>Alteromonadales</taxon>
        <taxon>Alteromonadaceae</taxon>
        <taxon>Glaciecola</taxon>
    </lineage>
</organism>
<sequence>MSFDYKTRINTEIKESSIGRLLDKMSLESVFCTHSQFSIPWGIEMPLMDNCMMFHLVINGNARLCVNDEKYELNSGEYVLLPRGEGHILSCGTSSFHTNLADLPIEIINDRYERLKFGGGGNKTEMLCGAIVFKHPLTLRLLDMLPDSILVKQESARYSELKSIIDLLELETSNSRDGSAGAISRLADLLVITSLREYIENNDTEELGWVGALEDSRISKAIELVHQQPARHWNLEDLSSEVGMSRTSFTTEFKRLVGNSPMEYLTEWRMSLAYGDLQNTKASILQIALDYGYQSESAFSRAFKRIIGHSPSIIRKEVSF</sequence>
<dbReference type="EMBL" id="JAVRHX010000001">
    <property type="protein sequence ID" value="MDT0593720.1"/>
    <property type="molecule type" value="Genomic_DNA"/>
</dbReference>
<dbReference type="InterPro" id="IPR011051">
    <property type="entry name" value="RmlC_Cupin_sf"/>
</dbReference>
<dbReference type="PANTHER" id="PTHR46796:SF7">
    <property type="entry name" value="ARAC FAMILY TRANSCRIPTIONAL REGULATOR"/>
    <property type="match status" value="1"/>
</dbReference>
<dbReference type="PRINTS" id="PR00032">
    <property type="entry name" value="HTHARAC"/>
</dbReference>
<dbReference type="InterPro" id="IPR020449">
    <property type="entry name" value="Tscrpt_reg_AraC-type_HTH"/>
</dbReference>
<dbReference type="Gene3D" id="1.10.10.60">
    <property type="entry name" value="Homeodomain-like"/>
    <property type="match status" value="2"/>
</dbReference>
<dbReference type="SUPFAM" id="SSF46689">
    <property type="entry name" value="Homeodomain-like"/>
    <property type="match status" value="2"/>
</dbReference>
<keyword evidence="6" id="KW-1185">Reference proteome</keyword>
<dbReference type="InterPro" id="IPR032783">
    <property type="entry name" value="AraC_lig"/>
</dbReference>
<name>A0ABU2ZMT4_9ALTE</name>
<dbReference type="RefSeq" id="WP_311367223.1">
    <property type="nucleotide sequence ID" value="NZ_JAVRHX010000001.1"/>
</dbReference>
<evidence type="ECO:0000256" key="3">
    <source>
        <dbReference type="ARBA" id="ARBA00023163"/>
    </source>
</evidence>
<proteinExistence type="predicted"/>
<evidence type="ECO:0000259" key="4">
    <source>
        <dbReference type="PROSITE" id="PS01124"/>
    </source>
</evidence>
<dbReference type="InterPro" id="IPR050204">
    <property type="entry name" value="AraC_XylS_family_regulators"/>
</dbReference>
<protein>
    <submittedName>
        <fullName evidence="5">AraC family transcriptional regulator</fullName>
    </submittedName>
</protein>
<dbReference type="SMART" id="SM00342">
    <property type="entry name" value="HTH_ARAC"/>
    <property type="match status" value="1"/>
</dbReference>
<dbReference type="PROSITE" id="PS01124">
    <property type="entry name" value="HTH_ARAC_FAMILY_2"/>
    <property type="match status" value="1"/>
</dbReference>
<comment type="caution">
    <text evidence="5">The sequence shown here is derived from an EMBL/GenBank/DDBJ whole genome shotgun (WGS) entry which is preliminary data.</text>
</comment>
<keyword evidence="2" id="KW-0238">DNA-binding</keyword>
<evidence type="ECO:0000256" key="1">
    <source>
        <dbReference type="ARBA" id="ARBA00023015"/>
    </source>
</evidence>
<dbReference type="InterPro" id="IPR009057">
    <property type="entry name" value="Homeodomain-like_sf"/>
</dbReference>
<keyword evidence="3" id="KW-0804">Transcription</keyword>
<accession>A0ABU2ZMT4</accession>